<evidence type="ECO:0000313" key="1">
    <source>
        <dbReference type="EMBL" id="PKW13675.1"/>
    </source>
</evidence>
<dbReference type="AlphaFoldDB" id="A0A2N3XSN9"/>
<organism evidence="1 2">
    <name type="scientific">Saccharopolyspora spinosa</name>
    <dbReference type="NCBI Taxonomy" id="60894"/>
    <lineage>
        <taxon>Bacteria</taxon>
        <taxon>Bacillati</taxon>
        <taxon>Actinomycetota</taxon>
        <taxon>Actinomycetes</taxon>
        <taxon>Pseudonocardiales</taxon>
        <taxon>Pseudonocardiaceae</taxon>
        <taxon>Saccharopolyspora</taxon>
    </lineage>
</organism>
<keyword evidence="2" id="KW-1185">Reference proteome</keyword>
<proteinExistence type="predicted"/>
<reference evidence="1" key="1">
    <citation type="submission" date="2017-12" db="EMBL/GenBank/DDBJ databases">
        <title>Sequencing the genomes of 1000 Actinobacteria strains.</title>
        <authorList>
            <person name="Klenk H.-P."/>
        </authorList>
    </citation>
    <scope>NUCLEOTIDE SEQUENCE [LARGE SCALE GENOMIC DNA]</scope>
    <source>
        <strain evidence="1">DSM 44228</strain>
    </source>
</reference>
<gene>
    <name evidence="1" type="ORF">A8926_1223</name>
</gene>
<comment type="caution">
    <text evidence="1">The sequence shown here is derived from an EMBL/GenBank/DDBJ whole genome shotgun (WGS) entry which is preliminary data.</text>
</comment>
<sequence>MITTLITPAWLGSAARELLDRLATQRYELSSSADNAARCAAKAALYERQACVWRVLSKHTDDLLATHAMCDAGLYATDAAREYRQLAKFWRDRAETSEAAAAEGDAA</sequence>
<accession>A0A2N3XSN9</accession>
<name>A0A2N3XSN9_SACSN</name>
<dbReference type="RefSeq" id="WP_010307644.1">
    <property type="nucleotide sequence ID" value="NZ_PJNB01000001.1"/>
</dbReference>
<dbReference type="EMBL" id="PJNB01000001">
    <property type="protein sequence ID" value="PKW13675.1"/>
    <property type="molecule type" value="Genomic_DNA"/>
</dbReference>
<dbReference type="STRING" id="994479.GCA_000194155_03942"/>
<protein>
    <submittedName>
        <fullName evidence="1">Uncharacterized protein</fullName>
    </submittedName>
</protein>
<dbReference type="Proteomes" id="UP000233786">
    <property type="component" value="Unassembled WGS sequence"/>
</dbReference>
<evidence type="ECO:0000313" key="2">
    <source>
        <dbReference type="Proteomes" id="UP000233786"/>
    </source>
</evidence>